<accession>A0ABV1G7Y4</accession>
<evidence type="ECO:0000313" key="1">
    <source>
        <dbReference type="EMBL" id="MEQ2511522.1"/>
    </source>
</evidence>
<gene>
    <name evidence="1" type="ORF">WMO66_09740</name>
</gene>
<sequence length="107" mass="12316">METTKKCSLIAKMLERKTLPQLPDEFDKEYVVDVDTMTDRSFSLLRRSGYVILHRPYFAMCGSTHKKYTLNPHTKQGVDAAEAGRAAISFCEFLELFENTDESRKNC</sequence>
<dbReference type="EMBL" id="JBBMFF010000237">
    <property type="protein sequence ID" value="MEQ2511522.1"/>
    <property type="molecule type" value="Genomic_DNA"/>
</dbReference>
<organism evidence="1 2">
    <name type="scientific">Faecousia intestinalis</name>
    <dbReference type="NCBI Taxonomy" id="3133167"/>
    <lineage>
        <taxon>Bacteria</taxon>
        <taxon>Bacillati</taxon>
        <taxon>Bacillota</taxon>
        <taxon>Clostridia</taxon>
        <taxon>Eubacteriales</taxon>
        <taxon>Oscillospiraceae</taxon>
        <taxon>Faecousia</taxon>
    </lineage>
</organism>
<keyword evidence="2" id="KW-1185">Reference proteome</keyword>
<comment type="caution">
    <text evidence="1">The sequence shown here is derived from an EMBL/GenBank/DDBJ whole genome shotgun (WGS) entry which is preliminary data.</text>
</comment>
<name>A0ABV1G7Y4_9FIRM</name>
<evidence type="ECO:0000313" key="2">
    <source>
        <dbReference type="Proteomes" id="UP001491552"/>
    </source>
</evidence>
<dbReference type="Proteomes" id="UP001491552">
    <property type="component" value="Unassembled WGS sequence"/>
</dbReference>
<proteinExistence type="predicted"/>
<reference evidence="1 2" key="1">
    <citation type="submission" date="2024-03" db="EMBL/GenBank/DDBJ databases">
        <title>Human intestinal bacterial collection.</title>
        <authorList>
            <person name="Pauvert C."/>
            <person name="Hitch T.C.A."/>
            <person name="Clavel T."/>
        </authorList>
    </citation>
    <scope>NUCLEOTIDE SEQUENCE [LARGE SCALE GENOMIC DNA]</scope>
    <source>
        <strain evidence="1 2">CLA-AA-H192</strain>
    </source>
</reference>
<protein>
    <submittedName>
        <fullName evidence="1">Uncharacterized protein</fullName>
    </submittedName>
</protein>
<dbReference type="RefSeq" id="WP_349136241.1">
    <property type="nucleotide sequence ID" value="NZ_JBBMFF010000237.1"/>
</dbReference>